<sequence>MEPLMLGFVSLDMTVGMLLGMAASPVMMKGIKVIRQRRRINRMLHEIAEIRKTSGSLNQPI</sequence>
<dbReference type="GeneID" id="74946522"/>
<evidence type="ECO:0000313" key="2">
    <source>
        <dbReference type="EMBL" id="AIC15495.1"/>
    </source>
</evidence>
<name>A0A060HJQ6_9ARCH</name>
<dbReference type="HOGENOM" id="CLU_2911662_0_0_2"/>
<keyword evidence="1" id="KW-0472">Membrane</keyword>
<dbReference type="KEGG" id="nvn:NVIE_012620"/>
<dbReference type="OrthoDB" id="374222at2157"/>
<dbReference type="EMBL" id="CP007536">
    <property type="protein sequence ID" value="AIC15495.1"/>
    <property type="molecule type" value="Genomic_DNA"/>
</dbReference>
<proteinExistence type="predicted"/>
<gene>
    <name evidence="2" type="ORF">NVIE_012620</name>
</gene>
<dbReference type="RefSeq" id="WP_144239536.1">
    <property type="nucleotide sequence ID" value="NZ_CP007536.1"/>
</dbReference>
<keyword evidence="1" id="KW-0812">Transmembrane</keyword>
<dbReference type="AlphaFoldDB" id="A0A060HJQ6"/>
<evidence type="ECO:0000313" key="3">
    <source>
        <dbReference type="Proteomes" id="UP000027093"/>
    </source>
</evidence>
<reference evidence="2 3" key="1">
    <citation type="journal article" date="2014" name="Int. J. Syst. Evol. Microbiol.">
        <title>Nitrososphaera viennensis gen. nov., sp. nov., an aerobic and mesophilic, ammonia-oxidizing archaeon from soil and a member of the archaeal phylum Thaumarchaeota.</title>
        <authorList>
            <person name="Stieglmeier M."/>
            <person name="Klingl A."/>
            <person name="Alves R.J."/>
            <person name="Rittmann S.K."/>
            <person name="Melcher M."/>
            <person name="Leisch N."/>
            <person name="Schleper C."/>
        </authorList>
    </citation>
    <scope>NUCLEOTIDE SEQUENCE [LARGE SCALE GENOMIC DNA]</scope>
    <source>
        <strain evidence="2">EN76</strain>
    </source>
</reference>
<dbReference type="Proteomes" id="UP000027093">
    <property type="component" value="Chromosome"/>
</dbReference>
<protein>
    <submittedName>
        <fullName evidence="2">Uncharacterized protein</fullName>
    </submittedName>
</protein>
<feature type="transmembrane region" description="Helical" evidence="1">
    <location>
        <begin position="6"/>
        <end position="28"/>
    </location>
</feature>
<keyword evidence="1" id="KW-1133">Transmembrane helix</keyword>
<dbReference type="STRING" id="926571.NVIE_012620"/>
<organism evidence="2 3">
    <name type="scientific">Nitrososphaera viennensis EN76</name>
    <dbReference type="NCBI Taxonomy" id="926571"/>
    <lineage>
        <taxon>Archaea</taxon>
        <taxon>Nitrososphaerota</taxon>
        <taxon>Nitrososphaeria</taxon>
        <taxon>Nitrososphaerales</taxon>
        <taxon>Nitrososphaeraceae</taxon>
        <taxon>Nitrososphaera</taxon>
    </lineage>
</organism>
<evidence type="ECO:0000256" key="1">
    <source>
        <dbReference type="SAM" id="Phobius"/>
    </source>
</evidence>
<accession>A0A060HJQ6</accession>
<keyword evidence="3" id="KW-1185">Reference proteome</keyword>